<name>A0ABN1ZTI0_9ACTN</name>
<reference evidence="2 3" key="1">
    <citation type="journal article" date="2019" name="Int. J. Syst. Evol. Microbiol.">
        <title>The Global Catalogue of Microorganisms (GCM) 10K type strain sequencing project: providing services to taxonomists for standard genome sequencing and annotation.</title>
        <authorList>
            <consortium name="The Broad Institute Genomics Platform"/>
            <consortium name="The Broad Institute Genome Sequencing Center for Infectious Disease"/>
            <person name="Wu L."/>
            <person name="Ma J."/>
        </authorList>
    </citation>
    <scope>NUCLEOTIDE SEQUENCE [LARGE SCALE GENOMIC DNA]</scope>
    <source>
        <strain evidence="2 3">JCM 15933</strain>
    </source>
</reference>
<dbReference type="InterPro" id="IPR012349">
    <property type="entry name" value="Split_barrel_FMN-bd"/>
</dbReference>
<evidence type="ECO:0000259" key="1">
    <source>
        <dbReference type="Pfam" id="PF01243"/>
    </source>
</evidence>
<dbReference type="SUPFAM" id="SSF50475">
    <property type="entry name" value="FMN-binding split barrel"/>
    <property type="match status" value="1"/>
</dbReference>
<gene>
    <name evidence="2" type="ORF">GCM10009827_016970</name>
</gene>
<evidence type="ECO:0000313" key="3">
    <source>
        <dbReference type="Proteomes" id="UP001501470"/>
    </source>
</evidence>
<dbReference type="Gene3D" id="2.30.110.10">
    <property type="entry name" value="Electron Transport, Fmn-binding Protein, Chain A"/>
    <property type="match status" value="1"/>
</dbReference>
<keyword evidence="3" id="KW-1185">Reference proteome</keyword>
<comment type="caution">
    <text evidence="2">The sequence shown here is derived from an EMBL/GenBank/DDBJ whole genome shotgun (WGS) entry which is preliminary data.</text>
</comment>
<sequence length="151" mass="16805">MPTVSDLSRDVSNELDDRMQLFIRRQEMLFVATGEPEDGHDCTFVTGGAGFVRVLSENRIAWPEFGDEGLSEAITDIERDPRVGLLFVDFARGAIGLHVNGKAKVLDDDAMRRAYHSLHLDPALDLVADRRPARWITVYVESAYISAAGEL</sequence>
<dbReference type="PANTHER" id="PTHR42815:SF2">
    <property type="entry name" value="FAD-BINDING, PUTATIVE (AFU_ORTHOLOGUE AFUA_6G07600)-RELATED"/>
    <property type="match status" value="1"/>
</dbReference>
<dbReference type="Proteomes" id="UP001501470">
    <property type="component" value="Unassembled WGS sequence"/>
</dbReference>
<dbReference type="EMBL" id="BAAAQD010000002">
    <property type="protein sequence ID" value="GAA1504303.1"/>
    <property type="molecule type" value="Genomic_DNA"/>
</dbReference>
<dbReference type="Pfam" id="PF01243">
    <property type="entry name" value="PNPOx_N"/>
    <property type="match status" value="1"/>
</dbReference>
<organism evidence="2 3">
    <name type="scientific">Dactylosporangium maewongense</name>
    <dbReference type="NCBI Taxonomy" id="634393"/>
    <lineage>
        <taxon>Bacteria</taxon>
        <taxon>Bacillati</taxon>
        <taxon>Actinomycetota</taxon>
        <taxon>Actinomycetes</taxon>
        <taxon>Micromonosporales</taxon>
        <taxon>Micromonosporaceae</taxon>
        <taxon>Dactylosporangium</taxon>
    </lineage>
</organism>
<feature type="domain" description="Pyridoxamine 5'-phosphate oxidase N-terminal" evidence="1">
    <location>
        <begin position="15"/>
        <end position="117"/>
    </location>
</feature>
<dbReference type="InterPro" id="IPR011576">
    <property type="entry name" value="Pyridox_Oxase_N"/>
</dbReference>
<dbReference type="PANTHER" id="PTHR42815">
    <property type="entry name" value="FAD-BINDING, PUTATIVE (AFU_ORTHOLOGUE AFUA_6G07600)-RELATED"/>
    <property type="match status" value="1"/>
</dbReference>
<evidence type="ECO:0000313" key="2">
    <source>
        <dbReference type="EMBL" id="GAA1504303.1"/>
    </source>
</evidence>
<accession>A0ABN1ZTI0</accession>
<proteinExistence type="predicted"/>
<protein>
    <recommendedName>
        <fullName evidence="1">Pyridoxamine 5'-phosphate oxidase N-terminal domain-containing protein</fullName>
    </recommendedName>
</protein>